<evidence type="ECO:0000256" key="2">
    <source>
        <dbReference type="ARBA" id="ARBA00023002"/>
    </source>
</evidence>
<dbReference type="PRINTS" id="PR00368">
    <property type="entry name" value="FADPNR"/>
</dbReference>
<organism evidence="4 5">
    <name type="scientific">Archangium gephyra</name>
    <dbReference type="NCBI Taxonomy" id="48"/>
    <lineage>
        <taxon>Bacteria</taxon>
        <taxon>Pseudomonadati</taxon>
        <taxon>Myxococcota</taxon>
        <taxon>Myxococcia</taxon>
        <taxon>Myxococcales</taxon>
        <taxon>Cystobacterineae</taxon>
        <taxon>Archangiaceae</taxon>
        <taxon>Archangium</taxon>
    </lineage>
</organism>
<gene>
    <name evidence="4" type="ORF">DI536_29950</name>
</gene>
<dbReference type="InterPro" id="IPR050097">
    <property type="entry name" value="Ferredoxin-NADP_redctase_2"/>
</dbReference>
<dbReference type="Pfam" id="PF07992">
    <property type="entry name" value="Pyr_redox_2"/>
    <property type="match status" value="1"/>
</dbReference>
<evidence type="ECO:0000313" key="4">
    <source>
        <dbReference type="EMBL" id="PZR06583.1"/>
    </source>
</evidence>
<dbReference type="Proteomes" id="UP000249061">
    <property type="component" value="Unassembled WGS sequence"/>
</dbReference>
<evidence type="ECO:0000256" key="1">
    <source>
        <dbReference type="ARBA" id="ARBA00022630"/>
    </source>
</evidence>
<protein>
    <submittedName>
        <fullName evidence="4">Pyridine nucleotide-disulfide oxidoreductase</fullName>
    </submittedName>
</protein>
<dbReference type="SUPFAM" id="SSF51905">
    <property type="entry name" value="FAD/NAD(P)-binding domain"/>
    <property type="match status" value="1"/>
</dbReference>
<feature type="domain" description="FAD/NAD(P)-binding" evidence="3">
    <location>
        <begin position="3"/>
        <end position="280"/>
    </location>
</feature>
<keyword evidence="2" id="KW-0560">Oxidoreductase</keyword>
<dbReference type="AlphaFoldDB" id="A0A2W5T175"/>
<evidence type="ECO:0000313" key="5">
    <source>
        <dbReference type="Proteomes" id="UP000249061"/>
    </source>
</evidence>
<dbReference type="InterPro" id="IPR036188">
    <property type="entry name" value="FAD/NAD-bd_sf"/>
</dbReference>
<keyword evidence="1" id="KW-0285">Flavoprotein</keyword>
<sequence>MNYDIVIVGGGPGGLSAALALGRARKKVLVCDAGPRRNAAAVEMHNFVTRDGIAPQEFRRLAREQLQQYTTVEIRDVSVERVTGEKNAFTVHLGEGEVTARRVLLTTGMIDTRLDLPGIERHWGHGVVQCPYCHGWESRDRPWGFVLTPQTAAHAMPFAMQLLGWSRDVTVFTNGTEIDADSLAPLQRAGLKLETRKVARLSDTEHLEFIELDGGARVPCELLFAHPPQKQVPLVTRLGLALDEHGFVKTDPMKKETSVPGIYAAGDLCMQMQAAVWAAANGMVAAAMMNMELSMDVRP</sequence>
<proteinExistence type="predicted"/>
<dbReference type="PANTHER" id="PTHR48105">
    <property type="entry name" value="THIOREDOXIN REDUCTASE 1-RELATED-RELATED"/>
    <property type="match status" value="1"/>
</dbReference>
<comment type="caution">
    <text evidence="4">The sequence shown here is derived from an EMBL/GenBank/DDBJ whole genome shotgun (WGS) entry which is preliminary data.</text>
</comment>
<dbReference type="InterPro" id="IPR023753">
    <property type="entry name" value="FAD/NAD-binding_dom"/>
</dbReference>
<dbReference type="GO" id="GO:0016491">
    <property type="term" value="F:oxidoreductase activity"/>
    <property type="evidence" value="ECO:0007669"/>
    <property type="project" value="UniProtKB-KW"/>
</dbReference>
<dbReference type="EMBL" id="QFQP01000037">
    <property type="protein sequence ID" value="PZR06583.1"/>
    <property type="molecule type" value="Genomic_DNA"/>
</dbReference>
<reference evidence="4 5" key="1">
    <citation type="submission" date="2017-08" db="EMBL/GenBank/DDBJ databases">
        <title>Infants hospitalized years apart are colonized by the same room-sourced microbial strains.</title>
        <authorList>
            <person name="Brooks B."/>
            <person name="Olm M.R."/>
            <person name="Firek B.A."/>
            <person name="Baker R."/>
            <person name="Thomas B.C."/>
            <person name="Morowitz M.J."/>
            <person name="Banfield J.F."/>
        </authorList>
    </citation>
    <scope>NUCLEOTIDE SEQUENCE [LARGE SCALE GENOMIC DNA]</scope>
    <source>
        <strain evidence="4">S2_003_000_R2_14</strain>
    </source>
</reference>
<dbReference type="PRINTS" id="PR00469">
    <property type="entry name" value="PNDRDTASEII"/>
</dbReference>
<evidence type="ECO:0000259" key="3">
    <source>
        <dbReference type="Pfam" id="PF07992"/>
    </source>
</evidence>
<dbReference type="Gene3D" id="3.50.50.60">
    <property type="entry name" value="FAD/NAD(P)-binding domain"/>
    <property type="match status" value="2"/>
</dbReference>
<name>A0A2W5T175_9BACT</name>
<accession>A0A2W5T175</accession>